<feature type="compositionally biased region" description="Polar residues" evidence="1">
    <location>
        <begin position="78"/>
        <end position="87"/>
    </location>
</feature>
<dbReference type="Gene3D" id="3.40.50.980">
    <property type="match status" value="1"/>
</dbReference>
<evidence type="ECO:0000256" key="1">
    <source>
        <dbReference type="SAM" id="MobiDB-lite"/>
    </source>
</evidence>
<name>A0A1I5VFU3_9PSEU</name>
<proteinExistence type="predicted"/>
<dbReference type="AlphaFoldDB" id="A0A1I5VFU3"/>
<dbReference type="STRING" id="112413.SAMN05421854_108330"/>
<gene>
    <name evidence="2" type="ORF">SAMN05421854_108330</name>
</gene>
<organism evidence="2 3">
    <name type="scientific">Amycolatopsis rubida</name>
    <dbReference type="NCBI Taxonomy" id="112413"/>
    <lineage>
        <taxon>Bacteria</taxon>
        <taxon>Bacillati</taxon>
        <taxon>Actinomycetota</taxon>
        <taxon>Actinomycetes</taxon>
        <taxon>Pseudonocardiales</taxon>
        <taxon>Pseudonocardiaceae</taxon>
        <taxon>Amycolatopsis</taxon>
    </lineage>
</organism>
<protein>
    <submittedName>
        <fullName evidence="2">Long-chain acyl-CoA synthetase</fullName>
    </submittedName>
</protein>
<accession>A0A1I5VFU3</accession>
<evidence type="ECO:0000313" key="3">
    <source>
        <dbReference type="Proteomes" id="UP000199137"/>
    </source>
</evidence>
<dbReference type="EMBL" id="FOWC01000008">
    <property type="protein sequence ID" value="SFQ06261.1"/>
    <property type="molecule type" value="Genomic_DNA"/>
</dbReference>
<evidence type="ECO:0000313" key="2">
    <source>
        <dbReference type="EMBL" id="SFQ06261.1"/>
    </source>
</evidence>
<feature type="region of interest" description="Disordered" evidence="1">
    <location>
        <begin position="61"/>
        <end position="96"/>
    </location>
</feature>
<dbReference type="Proteomes" id="UP000199137">
    <property type="component" value="Unassembled WGS sequence"/>
</dbReference>
<reference evidence="2 3" key="1">
    <citation type="submission" date="2016-10" db="EMBL/GenBank/DDBJ databases">
        <authorList>
            <person name="de Groot N.N."/>
        </authorList>
    </citation>
    <scope>NUCLEOTIDE SEQUENCE [LARGE SCALE GENOMIC DNA]</scope>
    <source>
        <strain evidence="2 3">DSM 44637</strain>
    </source>
</reference>
<dbReference type="SUPFAM" id="SSF56801">
    <property type="entry name" value="Acetyl-CoA synthetase-like"/>
    <property type="match status" value="1"/>
</dbReference>
<sequence length="96" mass="10427">MERFAAAEALRLLTEHHATMAEGIPAMYPMLPVRPELDEADLSSLTRCTVGGQTIPLSTTERRQTRSGAPLIELRGTPTPSTRNRCQAPSAWPSPG</sequence>